<proteinExistence type="inferred from homology"/>
<dbReference type="EC" id="2.1.1.-" evidence="6"/>
<reference evidence="8" key="1">
    <citation type="submission" date="2021-09" db="EMBL/GenBank/DDBJ databases">
        <authorList>
            <consortium name="AG Swart"/>
            <person name="Singh M."/>
            <person name="Singh A."/>
            <person name="Seah K."/>
            <person name="Emmerich C."/>
        </authorList>
    </citation>
    <scope>NUCLEOTIDE SEQUENCE</scope>
    <source>
        <strain evidence="8">ATCC30299</strain>
    </source>
</reference>
<keyword evidence="9" id="KW-1185">Reference proteome</keyword>
<evidence type="ECO:0000256" key="1">
    <source>
        <dbReference type="ARBA" id="ARBA00008361"/>
    </source>
</evidence>
<dbReference type="GO" id="GO:0008173">
    <property type="term" value="F:RNA methyltransferase activity"/>
    <property type="evidence" value="ECO:0007669"/>
    <property type="project" value="UniProtKB-UniRule"/>
</dbReference>
<sequence length="281" mass="33630">MKNARVKPRRMERFKYGNYQRYYSLRNAEHWNDPRIKILERELFENKNVLDIGCNDGTITLLIASKFNPKRILGIDIDYKLIAKAEDNLTYLEKTTEQAKVLKEREEFIKDVRSYPSNFQKFFSLPESLKVPTKKAFRTDIAATSVNFPNNIVFREENYVKSPEEENKYDVILLLSTIKWIHLNWGDEAVTLCFEKIYKALRPNGTFIFEPHPWKSYKKARNRTEKIRENYEKILFKPNEFEDYFVNHLKFELVTKIIPTEGKDKFKRPIMIYKKTSITEQ</sequence>
<dbReference type="Gene3D" id="3.40.50.150">
    <property type="entry name" value="Vaccinia Virus protein VP39"/>
    <property type="match status" value="1"/>
</dbReference>
<dbReference type="InterPro" id="IPR010675">
    <property type="entry name" value="Bin3_C"/>
</dbReference>
<accession>A0AAU9IB18</accession>
<dbReference type="GO" id="GO:0040031">
    <property type="term" value="P:snRNA modification"/>
    <property type="evidence" value="ECO:0007669"/>
    <property type="project" value="TreeGrafter"/>
</dbReference>
<dbReference type="GO" id="GO:0032259">
    <property type="term" value="P:methylation"/>
    <property type="evidence" value="ECO:0007669"/>
    <property type="project" value="UniProtKB-KW"/>
</dbReference>
<organism evidence="8 9">
    <name type="scientific">Blepharisma stoltei</name>
    <dbReference type="NCBI Taxonomy" id="1481888"/>
    <lineage>
        <taxon>Eukaryota</taxon>
        <taxon>Sar</taxon>
        <taxon>Alveolata</taxon>
        <taxon>Ciliophora</taxon>
        <taxon>Postciliodesmatophora</taxon>
        <taxon>Heterotrichea</taxon>
        <taxon>Heterotrichida</taxon>
        <taxon>Blepharismidae</taxon>
        <taxon>Blepharisma</taxon>
    </lineage>
</organism>
<gene>
    <name evidence="8" type="ORF">BSTOLATCC_MIC1365</name>
</gene>
<evidence type="ECO:0000313" key="9">
    <source>
        <dbReference type="Proteomes" id="UP001162131"/>
    </source>
</evidence>
<evidence type="ECO:0000256" key="5">
    <source>
        <dbReference type="PROSITE-ProRule" id="PRU00848"/>
    </source>
</evidence>
<keyword evidence="3 6" id="KW-0808">Transferase</keyword>
<dbReference type="InterPro" id="IPR025714">
    <property type="entry name" value="Methyltranfer_dom"/>
</dbReference>
<comment type="caution">
    <text evidence="8">The sequence shown here is derived from an EMBL/GenBank/DDBJ whole genome shotgun (WGS) entry which is preliminary data.</text>
</comment>
<dbReference type="Pfam" id="PF06859">
    <property type="entry name" value="Bin3"/>
    <property type="match status" value="1"/>
</dbReference>
<evidence type="ECO:0000259" key="7">
    <source>
        <dbReference type="PROSITE" id="PS51515"/>
    </source>
</evidence>
<dbReference type="GO" id="GO:0017069">
    <property type="term" value="F:snRNA binding"/>
    <property type="evidence" value="ECO:0007669"/>
    <property type="project" value="TreeGrafter"/>
</dbReference>
<dbReference type="EMBL" id="CAJZBQ010000002">
    <property type="protein sequence ID" value="CAG9310522.1"/>
    <property type="molecule type" value="Genomic_DNA"/>
</dbReference>
<dbReference type="SUPFAM" id="SSF53335">
    <property type="entry name" value="S-adenosyl-L-methionine-dependent methyltransferases"/>
    <property type="match status" value="1"/>
</dbReference>
<keyword evidence="2 6" id="KW-0489">Methyltransferase</keyword>
<evidence type="ECO:0000256" key="4">
    <source>
        <dbReference type="ARBA" id="ARBA00022691"/>
    </source>
</evidence>
<evidence type="ECO:0000256" key="2">
    <source>
        <dbReference type="ARBA" id="ARBA00022603"/>
    </source>
</evidence>
<comment type="similarity">
    <text evidence="1 6">Belongs to the methyltransferase superfamily.</text>
</comment>
<dbReference type="GO" id="GO:0008171">
    <property type="term" value="F:O-methyltransferase activity"/>
    <property type="evidence" value="ECO:0007669"/>
    <property type="project" value="UniProtKB-UniRule"/>
</dbReference>
<evidence type="ECO:0000313" key="8">
    <source>
        <dbReference type="EMBL" id="CAG9310522.1"/>
    </source>
</evidence>
<dbReference type="CDD" id="cd02440">
    <property type="entry name" value="AdoMet_MTases"/>
    <property type="match status" value="1"/>
</dbReference>
<dbReference type="Proteomes" id="UP001162131">
    <property type="component" value="Unassembled WGS sequence"/>
</dbReference>
<name>A0AAU9IB18_9CILI</name>
<dbReference type="AlphaFoldDB" id="A0AAU9IB18"/>
<evidence type="ECO:0000256" key="3">
    <source>
        <dbReference type="ARBA" id="ARBA00022679"/>
    </source>
</evidence>
<dbReference type="PANTHER" id="PTHR12315:SF0">
    <property type="entry name" value="7SK SNRNA METHYLPHOSPHATE CAPPING ENZYME"/>
    <property type="match status" value="1"/>
</dbReference>
<dbReference type="PANTHER" id="PTHR12315">
    <property type="entry name" value="BICOID-INTERACTING PROTEIN RELATED"/>
    <property type="match status" value="1"/>
</dbReference>
<keyword evidence="4 5" id="KW-0949">S-adenosyl-L-methionine</keyword>
<dbReference type="Pfam" id="PF13847">
    <property type="entry name" value="Methyltransf_31"/>
    <property type="match status" value="1"/>
</dbReference>
<dbReference type="InterPro" id="IPR029063">
    <property type="entry name" value="SAM-dependent_MTases_sf"/>
</dbReference>
<evidence type="ECO:0000256" key="6">
    <source>
        <dbReference type="RuleBase" id="RU367087"/>
    </source>
</evidence>
<dbReference type="InterPro" id="IPR024160">
    <property type="entry name" value="BIN3_SAM-bd_dom"/>
</dbReference>
<dbReference type="PROSITE" id="PS51515">
    <property type="entry name" value="BIN3_SAM"/>
    <property type="match status" value="1"/>
</dbReference>
<protein>
    <recommendedName>
        <fullName evidence="6">RNA methyltransferase</fullName>
        <ecNumber evidence="6">2.1.1.-</ecNumber>
    </recommendedName>
</protein>
<feature type="domain" description="Bin3-type SAM" evidence="7">
    <location>
        <begin position="33"/>
        <end position="278"/>
    </location>
</feature>
<dbReference type="InterPro" id="IPR039772">
    <property type="entry name" value="Bin3-like"/>
</dbReference>